<organism evidence="2 3">
    <name type="scientific">Araneus ventricosus</name>
    <name type="common">Orbweaver spider</name>
    <name type="synonym">Epeira ventricosa</name>
    <dbReference type="NCBI Taxonomy" id="182803"/>
    <lineage>
        <taxon>Eukaryota</taxon>
        <taxon>Metazoa</taxon>
        <taxon>Ecdysozoa</taxon>
        <taxon>Arthropoda</taxon>
        <taxon>Chelicerata</taxon>
        <taxon>Arachnida</taxon>
        <taxon>Araneae</taxon>
        <taxon>Araneomorphae</taxon>
        <taxon>Entelegynae</taxon>
        <taxon>Araneoidea</taxon>
        <taxon>Araneidae</taxon>
        <taxon>Araneus</taxon>
    </lineage>
</organism>
<feature type="compositionally biased region" description="Polar residues" evidence="1">
    <location>
        <begin position="64"/>
        <end position="96"/>
    </location>
</feature>
<reference evidence="2 3" key="1">
    <citation type="journal article" date="2019" name="Sci. Rep.">
        <title>Orb-weaving spider Araneus ventricosus genome elucidates the spidroin gene catalogue.</title>
        <authorList>
            <person name="Kono N."/>
            <person name="Nakamura H."/>
            <person name="Ohtoshi R."/>
            <person name="Moran D.A.P."/>
            <person name="Shinohara A."/>
            <person name="Yoshida Y."/>
            <person name="Fujiwara M."/>
            <person name="Mori M."/>
            <person name="Tomita M."/>
            <person name="Arakawa K."/>
        </authorList>
    </citation>
    <scope>NUCLEOTIDE SEQUENCE [LARGE SCALE GENOMIC DNA]</scope>
</reference>
<feature type="region of interest" description="Disordered" evidence="1">
    <location>
        <begin position="1"/>
        <end position="96"/>
    </location>
</feature>
<comment type="caution">
    <text evidence="2">The sequence shown here is derived from an EMBL/GenBank/DDBJ whole genome shotgun (WGS) entry which is preliminary data.</text>
</comment>
<evidence type="ECO:0000313" key="3">
    <source>
        <dbReference type="Proteomes" id="UP000499080"/>
    </source>
</evidence>
<dbReference type="AlphaFoldDB" id="A0A4Y2UWY5"/>
<name>A0A4Y2UWY5_ARAVE</name>
<protein>
    <submittedName>
        <fullName evidence="2">Uncharacterized protein</fullName>
    </submittedName>
</protein>
<dbReference type="Proteomes" id="UP000499080">
    <property type="component" value="Unassembled WGS sequence"/>
</dbReference>
<sequence>MATLHRMRMFQTEPPRRKSLKHSFKSYTNSSPDYRNNYNRTHKASPRERGPPKKQREFTDIHSKSTNISSGNPSKLPSVYYDQQSSNNPSDKLNIPKQTTPVQVSIQRHRQKHNLPSTADLQYHSKSLTITAPLPQTDQHTSQESTPTKAPTENIEHFHQLQISDESILLENLQNIHSQISFNSTTYAVSNSINLPIVKIVLDSSQDKIIPFLERKTSDIERAITESSILEGHKVENQEAGVSSPKFENQVNHFPLHRSNSDSSLHPFSTGQLDKEIVHRLIFSTR</sequence>
<dbReference type="EMBL" id="BGPR01041278">
    <property type="protein sequence ID" value="GBO17529.1"/>
    <property type="molecule type" value="Genomic_DNA"/>
</dbReference>
<proteinExistence type="predicted"/>
<evidence type="ECO:0000256" key="1">
    <source>
        <dbReference type="SAM" id="MobiDB-lite"/>
    </source>
</evidence>
<gene>
    <name evidence="2" type="ORF">AVEN_40536_1</name>
</gene>
<evidence type="ECO:0000313" key="2">
    <source>
        <dbReference type="EMBL" id="GBO17529.1"/>
    </source>
</evidence>
<feature type="compositionally biased region" description="Basic and acidic residues" evidence="1">
    <location>
        <begin position="45"/>
        <end position="63"/>
    </location>
</feature>
<feature type="compositionally biased region" description="Polar residues" evidence="1">
    <location>
        <begin position="25"/>
        <end position="39"/>
    </location>
</feature>
<keyword evidence="3" id="KW-1185">Reference proteome</keyword>
<accession>A0A4Y2UWY5</accession>